<dbReference type="EMBL" id="CP136426">
    <property type="protein sequence ID" value="WOC50698.1"/>
    <property type="molecule type" value="Genomic_DNA"/>
</dbReference>
<protein>
    <recommendedName>
        <fullName evidence="3">DUF465 domain-containing protein</fullName>
    </recommendedName>
</protein>
<sequence length="78" mass="9427">MENHILINEFPEFVEKIAHLKANDEKFLNLYVNYEEVNALIQHYEEGEVNHTTDEHLTDLRKKRVHLKDDIYTYLNNN</sequence>
<dbReference type="Gene3D" id="6.10.280.50">
    <property type="match status" value="1"/>
</dbReference>
<evidence type="ECO:0000313" key="1">
    <source>
        <dbReference type="EMBL" id="WOC50698.1"/>
    </source>
</evidence>
<accession>A0AAU0EZW0</accession>
<dbReference type="RefSeq" id="WP_327984419.1">
    <property type="nucleotide sequence ID" value="NZ_CP136426.1"/>
</dbReference>
<dbReference type="Pfam" id="PF04325">
    <property type="entry name" value="DUF465"/>
    <property type="match status" value="1"/>
</dbReference>
<organism evidence="1 2">
    <name type="scientific">Bergeyella porcorum</name>
    <dbReference type="NCBI Taxonomy" id="1735111"/>
    <lineage>
        <taxon>Bacteria</taxon>
        <taxon>Pseudomonadati</taxon>
        <taxon>Bacteroidota</taxon>
        <taxon>Flavobacteriia</taxon>
        <taxon>Flavobacteriales</taxon>
        <taxon>Weeksellaceae</taxon>
        <taxon>Bergeyella</taxon>
    </lineage>
</organism>
<keyword evidence="2" id="KW-1185">Reference proteome</keyword>
<dbReference type="AlphaFoldDB" id="A0AAU0EZW0"/>
<reference evidence="1" key="1">
    <citation type="submission" date="2023-10" db="EMBL/GenBank/DDBJ databases">
        <title>Characterization and whole genome sequencing of a novel strain of Bergeyella porcorum QD2021 isolated from pig.</title>
        <authorList>
            <person name="Liu G."/>
            <person name="Chen C."/>
            <person name="Han X."/>
        </authorList>
    </citation>
    <scope>NUCLEOTIDE SEQUENCE</scope>
    <source>
        <strain evidence="1">QD2021</strain>
    </source>
</reference>
<name>A0AAU0EZW0_9FLAO</name>
<dbReference type="InterPro" id="IPR038444">
    <property type="entry name" value="DUF465_sf"/>
</dbReference>
<dbReference type="KEGG" id="bpor:BPO_0051"/>
<gene>
    <name evidence="1" type="ORF">BPO_0051</name>
</gene>
<evidence type="ECO:0000313" key="2">
    <source>
        <dbReference type="Proteomes" id="UP001432059"/>
    </source>
</evidence>
<proteinExistence type="predicted"/>
<dbReference type="InterPro" id="IPR007420">
    <property type="entry name" value="DUF465"/>
</dbReference>
<dbReference type="Proteomes" id="UP001432059">
    <property type="component" value="Chromosome"/>
</dbReference>
<evidence type="ECO:0008006" key="3">
    <source>
        <dbReference type="Google" id="ProtNLM"/>
    </source>
</evidence>